<dbReference type="AlphaFoldDB" id="A0A507FCN5"/>
<feature type="transmembrane region" description="Helical" evidence="1">
    <location>
        <begin position="85"/>
        <end position="101"/>
    </location>
</feature>
<proteinExistence type="predicted"/>
<keyword evidence="1" id="KW-0472">Membrane</keyword>
<reference evidence="2 3" key="1">
    <citation type="journal article" date="2019" name="Sci. Rep.">
        <title>Comparative genomics of chytrid fungi reveal insights into the obligate biotrophic and pathogenic lifestyle of Synchytrium endobioticum.</title>
        <authorList>
            <person name="van de Vossenberg B.T.L.H."/>
            <person name="Warris S."/>
            <person name="Nguyen H.D.T."/>
            <person name="van Gent-Pelzer M.P.E."/>
            <person name="Joly D.L."/>
            <person name="van de Geest H.C."/>
            <person name="Bonants P.J.M."/>
            <person name="Smith D.S."/>
            <person name="Levesque C.A."/>
            <person name="van der Lee T.A.J."/>
        </authorList>
    </citation>
    <scope>NUCLEOTIDE SEQUENCE [LARGE SCALE GENOMIC DNA]</scope>
    <source>
        <strain evidence="2 3">CBS 675.73</strain>
    </source>
</reference>
<feature type="transmembrane region" description="Helical" evidence="1">
    <location>
        <begin position="206"/>
        <end position="227"/>
    </location>
</feature>
<feature type="transmembrane region" description="Helical" evidence="1">
    <location>
        <begin position="20"/>
        <end position="44"/>
    </location>
</feature>
<dbReference type="OrthoDB" id="2122792at2759"/>
<sequence length="291" mass="32385">MAANETAIDFSLDQQLLATTVYGFLGALTTLMLIILTGFLFYHLESSKALLGRKNLMLFLLLVSQASHFIIAAVDTRDRTRATAFARYLFLAFTELFYLWLSWIRAYDIVGLYASKAMTSVAYGVLLCNMGVCFVVPIAWLLPLEDAMVSLVVNIATAIVGLGICMIDVFLMYACLKQLFQKTVEVVEFKGEEARAAKYYPIIAKYGLAASCCSFAALLFYVGFTVLDVTNRKELESSSAVPLVNTHLTYFFLVAANVSLFFVAFSLVSQKVKLVQAATSTHHHHHHRNHI</sequence>
<keyword evidence="3" id="KW-1185">Reference proteome</keyword>
<gene>
    <name evidence="2" type="ORF">CcCBS67573_g05693</name>
</gene>
<feature type="transmembrane region" description="Helical" evidence="1">
    <location>
        <begin position="121"/>
        <end position="142"/>
    </location>
</feature>
<protein>
    <recommendedName>
        <fullName evidence="4">G-protein coupled receptors family 1 profile domain-containing protein</fullName>
    </recommendedName>
</protein>
<evidence type="ECO:0000256" key="1">
    <source>
        <dbReference type="SAM" id="Phobius"/>
    </source>
</evidence>
<evidence type="ECO:0008006" key="4">
    <source>
        <dbReference type="Google" id="ProtNLM"/>
    </source>
</evidence>
<dbReference type="EMBL" id="QEAP01000213">
    <property type="protein sequence ID" value="TPX73036.1"/>
    <property type="molecule type" value="Genomic_DNA"/>
</dbReference>
<comment type="caution">
    <text evidence="2">The sequence shown here is derived from an EMBL/GenBank/DDBJ whole genome shotgun (WGS) entry which is preliminary data.</text>
</comment>
<dbReference type="Proteomes" id="UP000320333">
    <property type="component" value="Unassembled WGS sequence"/>
</dbReference>
<evidence type="ECO:0000313" key="2">
    <source>
        <dbReference type="EMBL" id="TPX73036.1"/>
    </source>
</evidence>
<feature type="transmembrane region" description="Helical" evidence="1">
    <location>
        <begin position="56"/>
        <end position="73"/>
    </location>
</feature>
<keyword evidence="1" id="KW-1133">Transmembrane helix</keyword>
<organism evidence="2 3">
    <name type="scientific">Chytriomyces confervae</name>
    <dbReference type="NCBI Taxonomy" id="246404"/>
    <lineage>
        <taxon>Eukaryota</taxon>
        <taxon>Fungi</taxon>
        <taxon>Fungi incertae sedis</taxon>
        <taxon>Chytridiomycota</taxon>
        <taxon>Chytridiomycota incertae sedis</taxon>
        <taxon>Chytridiomycetes</taxon>
        <taxon>Chytridiales</taxon>
        <taxon>Chytriomycetaceae</taxon>
        <taxon>Chytriomyces</taxon>
    </lineage>
</organism>
<keyword evidence="1" id="KW-0812">Transmembrane</keyword>
<accession>A0A507FCN5</accession>
<feature type="transmembrane region" description="Helical" evidence="1">
    <location>
        <begin position="247"/>
        <end position="268"/>
    </location>
</feature>
<evidence type="ECO:0000313" key="3">
    <source>
        <dbReference type="Proteomes" id="UP000320333"/>
    </source>
</evidence>
<name>A0A507FCN5_9FUNG</name>
<feature type="transmembrane region" description="Helical" evidence="1">
    <location>
        <begin position="148"/>
        <end position="173"/>
    </location>
</feature>